<evidence type="ECO:0000313" key="2">
    <source>
        <dbReference type="Proteomes" id="UP001174050"/>
    </source>
</evidence>
<keyword evidence="2" id="KW-1185">Reference proteome</keyword>
<comment type="caution">
    <text evidence="1">The sequence shown here is derived from an EMBL/GenBank/DDBJ whole genome shotgun (WGS) entry which is preliminary data.</text>
</comment>
<reference evidence="1" key="1">
    <citation type="submission" date="2023-06" db="EMBL/GenBank/DDBJ databases">
        <title>WGS-Sequencing of Streptomyces ficellus isolate 21 collected from sand in Gara Djebilet Iron Mine in Algeria.</title>
        <authorList>
            <person name="Zegers G.P."/>
            <person name="Gomez A."/>
            <person name="Gueddou A."/>
            <person name="Zahara A.F."/>
            <person name="Worth M."/>
            <person name="Sevigny J.L."/>
            <person name="Tisa L."/>
        </authorList>
    </citation>
    <scope>NUCLEOTIDE SEQUENCE</scope>
    <source>
        <strain evidence="1">AS11</strain>
    </source>
</reference>
<evidence type="ECO:0008006" key="3">
    <source>
        <dbReference type="Google" id="ProtNLM"/>
    </source>
</evidence>
<dbReference type="RefSeq" id="WP_290115464.1">
    <property type="nucleotide sequence ID" value="NZ_JAUEPL010000074.1"/>
</dbReference>
<organism evidence="1 2">
    <name type="scientific">Streptomyces ficellus</name>
    <dbReference type="NCBI Taxonomy" id="1977088"/>
    <lineage>
        <taxon>Bacteria</taxon>
        <taxon>Bacillati</taxon>
        <taxon>Actinomycetota</taxon>
        <taxon>Actinomycetes</taxon>
        <taxon>Kitasatosporales</taxon>
        <taxon>Streptomycetaceae</taxon>
        <taxon>Streptomyces</taxon>
    </lineage>
</organism>
<dbReference type="Proteomes" id="UP001174050">
    <property type="component" value="Unassembled WGS sequence"/>
</dbReference>
<protein>
    <recommendedName>
        <fullName evidence="3">Restriction endonuclease</fullName>
    </recommendedName>
</protein>
<name>A0ABT7ZEQ4_9ACTN</name>
<accession>A0ABT7ZEQ4</accession>
<evidence type="ECO:0000313" key="1">
    <source>
        <dbReference type="EMBL" id="MDN3297990.1"/>
    </source>
</evidence>
<sequence>MAEEHAEGRVAVLTPLYERLVMQALMSLGTSAPTVLTICRPGKKPLLEAPAQWPVQHEPTWETLPARATELLASKSVLLMPPWGRISSAKRSAGKAPSQWEDAVLRSCRPASSDSVLGFLVPSQLCASEAPWAVALREAIAEHWDTLLVVYGHGAMQGFDPRLETAAVFLRARTVDQPPLKIFRFSARDDEAAVEKDFQGLLARGGGRTRHGYVARRRPDPAASLAFDLHDPDIEDRRSDLAGFGGVRLLGDLYHQLPTLHLADAKNWTCSAEDPGAVRLLGGRDVGRDGTIAPVTEETLWGRVPESHLLAPGDLLVRSVQHPTDPGGFVVAELTPQDLPAAATHMAIPLRPRPGLDAQQRRFAVLFLRMPLARKLIGLQAGLHLGGSKLRALPIPQPDEALAKVLDDVTAARTRREEWQEEADSLLASVFLDRTAAAARSRIIASGRGLRLRVEAASLLDDLGHTVRTRFPYPVASRWRETEAQTSAGPSQGAYAAVLDTTEILLCYTAQLALALAWSSGIELGSATAIKDKLSAGRGGPGFGDWAFVLQEVSTSRKLRALPPGHPLHDLRSLLDNKETAQARQRLSDRRNDQAHLRRIDPVDLPRATSEALADLTCLLEAARFLADWPLLHLTTVRWDALTRTAALEYRELTGDHPVVPTRTMTVPRNDLEAGSLYLRDSDHELHLLRPFLVGRDCPTCRLWSTFHVDRAPKGKVILKSLEHGHVVEDASLALRASLEHVQLL</sequence>
<dbReference type="EMBL" id="JAUEPL010000074">
    <property type="protein sequence ID" value="MDN3297990.1"/>
    <property type="molecule type" value="Genomic_DNA"/>
</dbReference>
<gene>
    <name evidence="1" type="ORF">QWM81_28960</name>
</gene>
<proteinExistence type="predicted"/>